<proteinExistence type="predicted"/>
<gene>
    <name evidence="5" type="ORF">XD66_1479</name>
</gene>
<keyword evidence="2" id="KW-0408">Iron</keyword>
<name>A0A101FEZ9_9THEO</name>
<dbReference type="SUPFAM" id="SSF54862">
    <property type="entry name" value="4Fe-4S ferredoxins"/>
    <property type="match status" value="1"/>
</dbReference>
<evidence type="ECO:0000313" key="6">
    <source>
        <dbReference type="Proteomes" id="UP000053326"/>
    </source>
</evidence>
<evidence type="ECO:0000313" key="5">
    <source>
        <dbReference type="EMBL" id="KUK35812.1"/>
    </source>
</evidence>
<reference evidence="6" key="1">
    <citation type="journal article" date="2015" name="MBio">
        <title>Genome-Resolved Metagenomic Analysis Reveals Roles for Candidate Phyla and Other Microbial Community Members in Biogeochemical Transformations in Oil Reservoirs.</title>
        <authorList>
            <person name="Hu P."/>
            <person name="Tom L."/>
            <person name="Singh A."/>
            <person name="Thomas B.C."/>
            <person name="Baker B.J."/>
            <person name="Piceno Y.M."/>
            <person name="Andersen G.L."/>
            <person name="Banfield J.F."/>
        </authorList>
    </citation>
    <scope>NUCLEOTIDE SEQUENCE [LARGE SCALE GENOMIC DNA]</scope>
</reference>
<dbReference type="PROSITE" id="PS00198">
    <property type="entry name" value="4FE4S_FER_1"/>
    <property type="match status" value="2"/>
</dbReference>
<dbReference type="PANTHER" id="PTHR43122">
    <property type="entry name" value="FERREDOXIN SUBUNIT OF PYRUVATE:FLAVODOXIN OXIDOREDUCTASE-RELATED"/>
    <property type="match status" value="1"/>
</dbReference>
<accession>A0A101FEZ9</accession>
<dbReference type="PROSITE" id="PS51379">
    <property type="entry name" value="4FE4S_FER_2"/>
    <property type="match status" value="2"/>
</dbReference>
<dbReference type="GO" id="GO:0051536">
    <property type="term" value="F:iron-sulfur cluster binding"/>
    <property type="evidence" value="ECO:0007669"/>
    <property type="project" value="UniProtKB-KW"/>
</dbReference>
<keyword evidence="1" id="KW-0479">Metal-binding</keyword>
<evidence type="ECO:0000259" key="4">
    <source>
        <dbReference type="PROSITE" id="PS51379"/>
    </source>
</evidence>
<dbReference type="GO" id="GO:0046872">
    <property type="term" value="F:metal ion binding"/>
    <property type="evidence" value="ECO:0007669"/>
    <property type="project" value="UniProtKB-KW"/>
</dbReference>
<dbReference type="AlphaFoldDB" id="A0A101FEZ9"/>
<dbReference type="PANTHER" id="PTHR43122:SF1">
    <property type="entry name" value="IRON-SULFUR-BINDING PROTEIN"/>
    <property type="match status" value="1"/>
</dbReference>
<evidence type="ECO:0000256" key="2">
    <source>
        <dbReference type="ARBA" id="ARBA00023004"/>
    </source>
</evidence>
<dbReference type="Gene3D" id="3.30.70.20">
    <property type="match status" value="1"/>
</dbReference>
<feature type="domain" description="4Fe-4S ferredoxin-type" evidence="4">
    <location>
        <begin position="57"/>
        <end position="88"/>
    </location>
</feature>
<dbReference type="Pfam" id="PF12838">
    <property type="entry name" value="Fer4_7"/>
    <property type="match status" value="1"/>
</dbReference>
<evidence type="ECO:0000256" key="3">
    <source>
        <dbReference type="ARBA" id="ARBA00023014"/>
    </source>
</evidence>
<protein>
    <recommendedName>
        <fullName evidence="4">4Fe-4S ferredoxin-type domain-containing protein</fullName>
    </recommendedName>
</protein>
<dbReference type="InterPro" id="IPR017896">
    <property type="entry name" value="4Fe4S_Fe-S-bd"/>
</dbReference>
<feature type="domain" description="4Fe-4S ferredoxin-type" evidence="4">
    <location>
        <begin position="23"/>
        <end position="52"/>
    </location>
</feature>
<organism evidence="5 6">
    <name type="scientific">Thermacetogenium phaeum</name>
    <dbReference type="NCBI Taxonomy" id="85874"/>
    <lineage>
        <taxon>Bacteria</taxon>
        <taxon>Bacillati</taxon>
        <taxon>Bacillota</taxon>
        <taxon>Clostridia</taxon>
        <taxon>Thermoanaerobacterales</taxon>
        <taxon>Thermoanaerobacteraceae</taxon>
        <taxon>Thermacetogenium</taxon>
    </lineage>
</organism>
<sequence>MEQQTAAGYSHKAFSTEVGKGKAVFTIFAGLCKGCGLCREKCPEHALEWSHNLGVYGTPTVAPTAELCKACRICEQVCPDCAIAITRLKRD</sequence>
<dbReference type="Proteomes" id="UP000053326">
    <property type="component" value="Unassembled WGS sequence"/>
</dbReference>
<dbReference type="EMBL" id="LGFO01000248">
    <property type="protein sequence ID" value="KUK35812.1"/>
    <property type="molecule type" value="Genomic_DNA"/>
</dbReference>
<evidence type="ECO:0000256" key="1">
    <source>
        <dbReference type="ARBA" id="ARBA00022723"/>
    </source>
</evidence>
<comment type="caution">
    <text evidence="5">The sequence shown here is derived from an EMBL/GenBank/DDBJ whole genome shotgun (WGS) entry which is preliminary data.</text>
</comment>
<keyword evidence="3" id="KW-0411">Iron-sulfur</keyword>
<dbReference type="InterPro" id="IPR017900">
    <property type="entry name" value="4Fe4S_Fe_S_CS"/>
</dbReference>